<dbReference type="AlphaFoldDB" id="A0A3Q3EIJ3"/>
<dbReference type="PANTHER" id="PTHR15511:SF2">
    <property type="entry name" value="TUMOR NECROSIS FACTOR RECEPTOR SUPERFAMILY MEMBER 13B"/>
    <property type="match status" value="1"/>
</dbReference>
<reference evidence="4" key="1">
    <citation type="submission" date="2025-08" db="UniProtKB">
        <authorList>
            <consortium name="Ensembl"/>
        </authorList>
    </citation>
    <scope>IDENTIFICATION</scope>
</reference>
<keyword evidence="2" id="KW-0812">Transmembrane</keyword>
<dbReference type="InterPro" id="IPR022317">
    <property type="entry name" value="TNFR_13B"/>
</dbReference>
<dbReference type="GeneTree" id="ENSGT00940000173159"/>
<evidence type="ECO:0000259" key="3">
    <source>
        <dbReference type="PROSITE" id="PS00652"/>
    </source>
</evidence>
<feature type="domain" description="TNFR-Cys" evidence="3">
    <location>
        <begin position="5"/>
        <end position="43"/>
    </location>
</feature>
<dbReference type="Gene3D" id="4.10.1290.10">
    <property type="entry name" value="Tumor necrosis factor receptor superfamily"/>
    <property type="match status" value="2"/>
</dbReference>
<dbReference type="GO" id="GO:0005886">
    <property type="term" value="C:plasma membrane"/>
    <property type="evidence" value="ECO:0007669"/>
    <property type="project" value="InterPro"/>
</dbReference>
<dbReference type="GO" id="GO:0030889">
    <property type="term" value="P:negative regulation of B cell proliferation"/>
    <property type="evidence" value="ECO:0007669"/>
    <property type="project" value="TreeGrafter"/>
</dbReference>
<evidence type="ECO:0000313" key="5">
    <source>
        <dbReference type="Proteomes" id="UP000264800"/>
    </source>
</evidence>
<feature type="transmembrane region" description="Helical" evidence="2">
    <location>
        <begin position="111"/>
        <end position="134"/>
    </location>
</feature>
<evidence type="ECO:0000313" key="4">
    <source>
        <dbReference type="Ensembl" id="ENSKMAP00000001792.1"/>
    </source>
</evidence>
<name>A0A3Q3EIJ3_KRYMA</name>
<dbReference type="Proteomes" id="UP000264800">
    <property type="component" value="Unplaced"/>
</dbReference>
<evidence type="ECO:0000256" key="2">
    <source>
        <dbReference type="SAM" id="Phobius"/>
    </source>
</evidence>
<dbReference type="InterPro" id="IPR015384">
    <property type="entry name" value="TACI_Cys-rich-dom"/>
</dbReference>
<organism evidence="4 5">
    <name type="scientific">Kryptolebias marmoratus</name>
    <name type="common">Mangrove killifish</name>
    <name type="synonym">Rivulus marmoratus</name>
    <dbReference type="NCBI Taxonomy" id="37003"/>
    <lineage>
        <taxon>Eukaryota</taxon>
        <taxon>Metazoa</taxon>
        <taxon>Chordata</taxon>
        <taxon>Craniata</taxon>
        <taxon>Vertebrata</taxon>
        <taxon>Euteleostomi</taxon>
        <taxon>Actinopterygii</taxon>
        <taxon>Neopterygii</taxon>
        <taxon>Teleostei</taxon>
        <taxon>Neoteleostei</taxon>
        <taxon>Acanthomorphata</taxon>
        <taxon>Ovalentaria</taxon>
        <taxon>Atherinomorphae</taxon>
        <taxon>Cyprinodontiformes</taxon>
        <taxon>Rivulidae</taxon>
        <taxon>Kryptolebias</taxon>
    </lineage>
</organism>
<dbReference type="Pfam" id="PF09305">
    <property type="entry name" value="TACI-CRD2"/>
    <property type="match status" value="1"/>
</dbReference>
<protein>
    <submittedName>
        <fullName evidence="4">TNF receptor superfamily member 13B</fullName>
    </submittedName>
</protein>
<keyword evidence="2" id="KW-0472">Membrane</keyword>
<dbReference type="STRING" id="37003.ENSKMAP00000001792"/>
<dbReference type="InterPro" id="IPR001368">
    <property type="entry name" value="TNFR/NGFR_Cys_rich_reg"/>
</dbReference>
<feature type="region of interest" description="Disordered" evidence="1">
    <location>
        <begin position="139"/>
        <end position="194"/>
    </location>
</feature>
<dbReference type="Ensembl" id="ENSKMAT00000001838.1">
    <property type="protein sequence ID" value="ENSKMAP00000001792.1"/>
    <property type="gene ID" value="ENSKMAG00000001423.1"/>
</dbReference>
<dbReference type="GO" id="GO:0001782">
    <property type="term" value="P:B cell homeostasis"/>
    <property type="evidence" value="ECO:0007669"/>
    <property type="project" value="TreeGrafter"/>
</dbReference>
<dbReference type="KEGG" id="kmr:108235858"/>
<accession>A0A3Q3EIJ3</accession>
<dbReference type="PANTHER" id="PTHR15511">
    <property type="entry name" value="TUMOR NECROSIS FACTOR RECEPTOR SUPERFAMILY MEMBER 13B"/>
    <property type="match status" value="1"/>
</dbReference>
<proteinExistence type="predicted"/>
<dbReference type="PROSITE" id="PS00652">
    <property type="entry name" value="TNFR_NGFR_1"/>
    <property type="match status" value="1"/>
</dbReference>
<reference evidence="4" key="2">
    <citation type="submission" date="2025-09" db="UniProtKB">
        <authorList>
            <consortium name="Ensembl"/>
        </authorList>
    </citation>
    <scope>IDENTIFICATION</scope>
</reference>
<dbReference type="OrthoDB" id="9934669at2759"/>
<dbReference type="OMA" id="CESMDCN"/>
<dbReference type="GO" id="GO:0002244">
    <property type="term" value="P:hematopoietic progenitor cell differentiation"/>
    <property type="evidence" value="ECO:0007669"/>
    <property type="project" value="TreeGrafter"/>
</dbReference>
<keyword evidence="5" id="KW-1185">Reference proteome</keyword>
<dbReference type="SUPFAM" id="SSF57586">
    <property type="entry name" value="TNF receptor-like"/>
    <property type="match status" value="1"/>
</dbReference>
<evidence type="ECO:0000256" key="1">
    <source>
        <dbReference type="SAM" id="MobiDB-lite"/>
    </source>
</evidence>
<dbReference type="GeneID" id="108235858"/>
<sequence>MAERCKEGEHFDGLTKSCIRCGMVCRQPLVIPRCASYCESALCTAKPGHYFDRLVKRCVRCAEICGRHPAECSQHCSTPPPVTTKKLLAQVTRQAVITRAPPGLADSTVQLYSLLAVCLGLLLFSLTLALVIFLRGGKAKSSSTRPPKASDHKQKCTVQPGPEFGFPGSQAGRSSKDFPMTSNHPTSREPSDDSIPVETCVCVHCFPDLRVLSQDSGHPQRAPYAFYQPAVLHRARVQNGGPVWTEEGPAGPQMEVQVNAALG</sequence>
<keyword evidence="2" id="KW-1133">Transmembrane helix</keyword>